<dbReference type="SUPFAM" id="SSF46689">
    <property type="entry name" value="Homeodomain-like"/>
    <property type="match status" value="1"/>
</dbReference>
<feature type="domain" description="HTH araC/xylS-type" evidence="4">
    <location>
        <begin position="188"/>
        <end position="290"/>
    </location>
</feature>
<dbReference type="PROSITE" id="PS01124">
    <property type="entry name" value="HTH_ARAC_FAMILY_2"/>
    <property type="match status" value="1"/>
</dbReference>
<keyword evidence="6" id="KW-1185">Reference proteome</keyword>
<accession>A0A5C6RKZ9</accession>
<dbReference type="Proteomes" id="UP000321580">
    <property type="component" value="Unassembled WGS sequence"/>
</dbReference>
<keyword evidence="2" id="KW-0238">DNA-binding</keyword>
<keyword evidence="1" id="KW-0805">Transcription regulation</keyword>
<dbReference type="Gene3D" id="1.10.10.60">
    <property type="entry name" value="Homeodomain-like"/>
    <property type="match status" value="1"/>
</dbReference>
<keyword evidence="3" id="KW-0804">Transcription</keyword>
<evidence type="ECO:0000313" key="5">
    <source>
        <dbReference type="EMBL" id="TXB63058.1"/>
    </source>
</evidence>
<dbReference type="InterPro" id="IPR018060">
    <property type="entry name" value="HTH_AraC"/>
</dbReference>
<dbReference type="SUPFAM" id="SSF51215">
    <property type="entry name" value="Regulatory protein AraC"/>
    <property type="match status" value="1"/>
</dbReference>
<evidence type="ECO:0000313" key="6">
    <source>
        <dbReference type="Proteomes" id="UP000321580"/>
    </source>
</evidence>
<comment type="caution">
    <text evidence="5">The sequence shown here is derived from an EMBL/GenBank/DDBJ whole genome shotgun (WGS) entry which is preliminary data.</text>
</comment>
<dbReference type="Pfam" id="PF02311">
    <property type="entry name" value="AraC_binding"/>
    <property type="match status" value="1"/>
</dbReference>
<dbReference type="SMART" id="SM00342">
    <property type="entry name" value="HTH_ARAC"/>
    <property type="match status" value="1"/>
</dbReference>
<evidence type="ECO:0000256" key="2">
    <source>
        <dbReference type="ARBA" id="ARBA00023125"/>
    </source>
</evidence>
<dbReference type="OrthoDB" id="9793451at2"/>
<evidence type="ECO:0000256" key="3">
    <source>
        <dbReference type="ARBA" id="ARBA00023163"/>
    </source>
</evidence>
<evidence type="ECO:0000256" key="1">
    <source>
        <dbReference type="ARBA" id="ARBA00023015"/>
    </source>
</evidence>
<dbReference type="PANTHER" id="PTHR43280">
    <property type="entry name" value="ARAC-FAMILY TRANSCRIPTIONAL REGULATOR"/>
    <property type="match status" value="1"/>
</dbReference>
<dbReference type="InterPro" id="IPR003313">
    <property type="entry name" value="AraC-bd"/>
</dbReference>
<dbReference type="Gene3D" id="2.60.120.10">
    <property type="entry name" value="Jelly Rolls"/>
    <property type="match status" value="1"/>
</dbReference>
<dbReference type="AlphaFoldDB" id="A0A5C6RKZ9"/>
<gene>
    <name evidence="5" type="ORF">FRY97_11195</name>
</gene>
<dbReference type="InterPro" id="IPR037923">
    <property type="entry name" value="HTH-like"/>
</dbReference>
<dbReference type="GO" id="GO:0043565">
    <property type="term" value="F:sequence-specific DNA binding"/>
    <property type="evidence" value="ECO:0007669"/>
    <property type="project" value="InterPro"/>
</dbReference>
<dbReference type="GO" id="GO:0003700">
    <property type="term" value="F:DNA-binding transcription factor activity"/>
    <property type="evidence" value="ECO:0007669"/>
    <property type="project" value="InterPro"/>
</dbReference>
<dbReference type="Pfam" id="PF12833">
    <property type="entry name" value="HTH_18"/>
    <property type="match status" value="1"/>
</dbReference>
<organism evidence="5 6">
    <name type="scientific">Phaeodactylibacter luteus</name>
    <dbReference type="NCBI Taxonomy" id="1564516"/>
    <lineage>
        <taxon>Bacteria</taxon>
        <taxon>Pseudomonadati</taxon>
        <taxon>Bacteroidota</taxon>
        <taxon>Saprospiria</taxon>
        <taxon>Saprospirales</taxon>
        <taxon>Haliscomenobacteraceae</taxon>
        <taxon>Phaeodactylibacter</taxon>
    </lineage>
</organism>
<dbReference type="PANTHER" id="PTHR43280:SF32">
    <property type="entry name" value="TRANSCRIPTIONAL REGULATORY PROTEIN"/>
    <property type="match status" value="1"/>
</dbReference>
<reference evidence="5 6" key="1">
    <citation type="submission" date="2019-08" db="EMBL/GenBank/DDBJ databases">
        <title>Genome of Phaeodactylibacter luteus.</title>
        <authorList>
            <person name="Bowman J.P."/>
        </authorList>
    </citation>
    <scope>NUCLEOTIDE SEQUENCE [LARGE SCALE GENOMIC DNA]</scope>
    <source>
        <strain evidence="5 6">KCTC 42180</strain>
    </source>
</reference>
<name>A0A5C6RKZ9_9BACT</name>
<dbReference type="EMBL" id="VOOR01000020">
    <property type="protein sequence ID" value="TXB63058.1"/>
    <property type="molecule type" value="Genomic_DNA"/>
</dbReference>
<protein>
    <submittedName>
        <fullName evidence="5">AraC family transcriptional regulator</fullName>
    </submittedName>
</protein>
<sequence>MFRATKAAAGSCIAKGGPMEQEWGLQARRMEDINGHGAAAHRHDGYTIIWVEEGQGKHYIDFEAYEVRGRQIFLLAPEQMHRLEIRGPHRGSVLQFTPDFLMFTGLSEAFLIEEGLFPDFGHEPLTASQAFEAAAPHLVQLIFYETSQPAPRGKALCGALLKAFLLLLLRLRGQQGEDGPPSPGNRAQAIVCDFRNLLNSEHLYKHKVSEYAEALHLSPDYLNEVLRAATGKTAKALIQQRLIAEAQRQALHTDCTLQEITYHLGFKAPAHFSKFFKKHTGMTFLAYRSHLRQLYGMR</sequence>
<dbReference type="InterPro" id="IPR009057">
    <property type="entry name" value="Homeodomain-like_sf"/>
</dbReference>
<evidence type="ECO:0000259" key="4">
    <source>
        <dbReference type="PROSITE" id="PS01124"/>
    </source>
</evidence>
<proteinExistence type="predicted"/>
<dbReference type="InterPro" id="IPR014710">
    <property type="entry name" value="RmlC-like_jellyroll"/>
</dbReference>